<dbReference type="Pfam" id="PF00583">
    <property type="entry name" value="Acetyltransf_1"/>
    <property type="match status" value="1"/>
</dbReference>
<feature type="non-terminal residue" evidence="2">
    <location>
        <position position="163"/>
    </location>
</feature>
<comment type="caution">
    <text evidence="2">The sequence shown here is derived from an EMBL/GenBank/DDBJ whole genome shotgun (WGS) entry which is preliminary data.</text>
</comment>
<evidence type="ECO:0000259" key="1">
    <source>
        <dbReference type="PROSITE" id="PS51186"/>
    </source>
</evidence>
<dbReference type="EMBL" id="LJQF01000265">
    <property type="protein sequence ID" value="KPX10514.1"/>
    <property type="molecule type" value="Genomic_DNA"/>
</dbReference>
<evidence type="ECO:0000313" key="2">
    <source>
        <dbReference type="EMBL" id="KPX10514.1"/>
    </source>
</evidence>
<dbReference type="Gene3D" id="3.40.630.30">
    <property type="match status" value="1"/>
</dbReference>
<reference evidence="2 3" key="1">
    <citation type="submission" date="2015-09" db="EMBL/GenBank/DDBJ databases">
        <title>Genome announcement of multiple Pseudomonas syringae strains.</title>
        <authorList>
            <person name="Thakur S."/>
            <person name="Wang P.W."/>
            <person name="Gong Y."/>
            <person name="Weir B.S."/>
            <person name="Guttman D.S."/>
        </authorList>
    </citation>
    <scope>NUCLEOTIDE SEQUENCE [LARGE SCALE GENOMIC DNA]</scope>
    <source>
        <strain evidence="2 3">ICMP9757</strain>
    </source>
</reference>
<dbReference type="SUPFAM" id="SSF55729">
    <property type="entry name" value="Acyl-CoA N-acyltransferases (Nat)"/>
    <property type="match status" value="1"/>
</dbReference>
<dbReference type="InterPro" id="IPR016181">
    <property type="entry name" value="Acyl_CoA_acyltransferase"/>
</dbReference>
<proteinExistence type="predicted"/>
<dbReference type="InterPro" id="IPR000182">
    <property type="entry name" value="GNAT_dom"/>
</dbReference>
<accession>A0A9X0H2M5</accession>
<sequence>MHQPIGKLRPTMRIIKATLEHLDLLCPLFIKYREFYGESPFPDSSRDFLEKRLRRDESVIYLALAKDDDSRLLGFCQLYPSYSSLSLKRVWILNDIYVAEDARRQLVADHLMKQAKKMAKETHAVRLRVSTSSNNEVAQKVYESIGFKEDTQFKNYVLGSISF</sequence>
<dbReference type="PANTHER" id="PTHR43072:SF60">
    <property type="entry name" value="L-2,4-DIAMINOBUTYRIC ACID ACETYLTRANSFERASE"/>
    <property type="match status" value="1"/>
</dbReference>
<evidence type="ECO:0000313" key="3">
    <source>
        <dbReference type="Proteomes" id="UP000050345"/>
    </source>
</evidence>
<gene>
    <name evidence="2" type="ORF">ALO73_04649</name>
</gene>
<feature type="domain" description="N-acetyltransferase" evidence="1">
    <location>
        <begin position="12"/>
        <end position="163"/>
    </location>
</feature>
<name>A0A9X0H2M5_PSESX</name>
<organism evidence="2 3">
    <name type="scientific">Pseudomonas syringae pv. daphniphylli</name>
    <dbReference type="NCBI Taxonomy" id="264455"/>
    <lineage>
        <taxon>Bacteria</taxon>
        <taxon>Pseudomonadati</taxon>
        <taxon>Pseudomonadota</taxon>
        <taxon>Gammaproteobacteria</taxon>
        <taxon>Pseudomonadales</taxon>
        <taxon>Pseudomonadaceae</taxon>
        <taxon>Pseudomonas</taxon>
        <taxon>Pseudomonas syringae</taxon>
    </lineage>
</organism>
<dbReference type="Proteomes" id="UP000050345">
    <property type="component" value="Unassembled WGS sequence"/>
</dbReference>
<dbReference type="PANTHER" id="PTHR43072">
    <property type="entry name" value="N-ACETYLTRANSFERASE"/>
    <property type="match status" value="1"/>
</dbReference>
<dbReference type="AlphaFoldDB" id="A0A9X0H2M5"/>
<dbReference type="GO" id="GO:0016747">
    <property type="term" value="F:acyltransferase activity, transferring groups other than amino-acyl groups"/>
    <property type="evidence" value="ECO:0007669"/>
    <property type="project" value="InterPro"/>
</dbReference>
<dbReference type="CDD" id="cd04301">
    <property type="entry name" value="NAT_SF"/>
    <property type="match status" value="1"/>
</dbReference>
<protein>
    <submittedName>
        <fullName evidence="2">Acetyltransferase, GNAT family</fullName>
    </submittedName>
</protein>
<dbReference type="PROSITE" id="PS51186">
    <property type="entry name" value="GNAT"/>
    <property type="match status" value="1"/>
</dbReference>